<evidence type="ECO:0000259" key="1">
    <source>
        <dbReference type="Pfam" id="PF20114"/>
    </source>
</evidence>
<evidence type="ECO:0000313" key="2">
    <source>
        <dbReference type="EMBL" id="GAA4903734.1"/>
    </source>
</evidence>
<dbReference type="EMBL" id="BAABLV010000036">
    <property type="protein sequence ID" value="GAA4903734.1"/>
    <property type="molecule type" value="Genomic_DNA"/>
</dbReference>
<protein>
    <recommendedName>
        <fullName evidence="1">DUF6504 domain-containing protein</fullName>
    </recommendedName>
</protein>
<feature type="domain" description="DUF6504" evidence="1">
    <location>
        <begin position="13"/>
        <end position="99"/>
    </location>
</feature>
<sequence length="101" mass="11780">MRRYDDPIFVLFADEPRQFIWRDRLLLVKEVQARWSRATPWWAGQQARAARGESVEQPAGSDLLGELEVWRVEAGNGRHRGVYELARTMGAEDWRLQAVLD</sequence>
<dbReference type="InterPro" id="IPR045443">
    <property type="entry name" value="DUF6504"/>
</dbReference>
<dbReference type="Pfam" id="PF20114">
    <property type="entry name" value="DUF6504"/>
    <property type="match status" value="1"/>
</dbReference>
<name>A0ABP9FSH4_9ACTN</name>
<reference evidence="3" key="1">
    <citation type="journal article" date="2019" name="Int. J. Syst. Evol. Microbiol.">
        <title>The Global Catalogue of Microorganisms (GCM) 10K type strain sequencing project: providing services to taxonomists for standard genome sequencing and annotation.</title>
        <authorList>
            <consortium name="The Broad Institute Genomics Platform"/>
            <consortium name="The Broad Institute Genome Sequencing Center for Infectious Disease"/>
            <person name="Wu L."/>
            <person name="Ma J."/>
        </authorList>
    </citation>
    <scope>NUCLEOTIDE SEQUENCE [LARGE SCALE GENOMIC DNA]</scope>
    <source>
        <strain evidence="3">JCM 19125</strain>
    </source>
</reference>
<organism evidence="2 3">
    <name type="scientific">Tessaracoccus lubricantis</name>
    <dbReference type="NCBI Taxonomy" id="545543"/>
    <lineage>
        <taxon>Bacteria</taxon>
        <taxon>Bacillati</taxon>
        <taxon>Actinomycetota</taxon>
        <taxon>Actinomycetes</taxon>
        <taxon>Propionibacteriales</taxon>
        <taxon>Propionibacteriaceae</taxon>
        <taxon>Tessaracoccus</taxon>
    </lineage>
</organism>
<keyword evidence="3" id="KW-1185">Reference proteome</keyword>
<proteinExistence type="predicted"/>
<gene>
    <name evidence="2" type="ORF">GCM10025789_23410</name>
</gene>
<dbReference type="RefSeq" id="WP_345583048.1">
    <property type="nucleotide sequence ID" value="NZ_BAABLV010000036.1"/>
</dbReference>
<evidence type="ECO:0000313" key="3">
    <source>
        <dbReference type="Proteomes" id="UP001501521"/>
    </source>
</evidence>
<accession>A0ABP9FSH4</accession>
<dbReference type="Proteomes" id="UP001501521">
    <property type="component" value="Unassembled WGS sequence"/>
</dbReference>
<comment type="caution">
    <text evidence="2">The sequence shown here is derived from an EMBL/GenBank/DDBJ whole genome shotgun (WGS) entry which is preliminary data.</text>
</comment>